<accession>A0ABW9RRG6</accession>
<organism evidence="7 8">
    <name type="scientific">Fulvivirga kasyanovii</name>
    <dbReference type="NCBI Taxonomy" id="396812"/>
    <lineage>
        <taxon>Bacteria</taxon>
        <taxon>Pseudomonadati</taxon>
        <taxon>Bacteroidota</taxon>
        <taxon>Cytophagia</taxon>
        <taxon>Cytophagales</taxon>
        <taxon>Fulvivirgaceae</taxon>
        <taxon>Fulvivirga</taxon>
    </lineage>
</organism>
<proteinExistence type="inferred from homology"/>
<dbReference type="PANTHER" id="PTHR34584:SF1">
    <property type="entry name" value="NA(+)_H(+) ANTIPORTER SUBUNIT E1"/>
    <property type="match status" value="1"/>
</dbReference>
<name>A0ABW9RRG6_9BACT</name>
<comment type="caution">
    <text evidence="7">The sequence shown here is derived from an EMBL/GenBank/DDBJ whole genome shotgun (WGS) entry which is preliminary data.</text>
</comment>
<keyword evidence="6" id="KW-0472">Membrane</keyword>
<dbReference type="PANTHER" id="PTHR34584">
    <property type="entry name" value="NA(+)/H(+) ANTIPORTER SUBUNIT E1"/>
    <property type="match status" value="1"/>
</dbReference>
<dbReference type="RefSeq" id="WP_155171917.1">
    <property type="nucleotide sequence ID" value="NZ_BAAAFL010000053.1"/>
</dbReference>
<evidence type="ECO:0000256" key="1">
    <source>
        <dbReference type="ARBA" id="ARBA00004651"/>
    </source>
</evidence>
<comment type="similarity">
    <text evidence="2">Belongs to the CPA3 antiporters (TC 2.A.63) subunit E family.</text>
</comment>
<dbReference type="Pfam" id="PF01899">
    <property type="entry name" value="MNHE"/>
    <property type="match status" value="1"/>
</dbReference>
<keyword evidence="3" id="KW-1003">Cell membrane</keyword>
<evidence type="ECO:0000313" key="7">
    <source>
        <dbReference type="EMBL" id="MTI25625.1"/>
    </source>
</evidence>
<evidence type="ECO:0000256" key="2">
    <source>
        <dbReference type="ARBA" id="ARBA00006228"/>
    </source>
</evidence>
<evidence type="ECO:0000256" key="5">
    <source>
        <dbReference type="ARBA" id="ARBA00022989"/>
    </source>
</evidence>
<evidence type="ECO:0000256" key="3">
    <source>
        <dbReference type="ARBA" id="ARBA00022475"/>
    </source>
</evidence>
<keyword evidence="5" id="KW-1133">Transmembrane helix</keyword>
<evidence type="ECO:0000256" key="6">
    <source>
        <dbReference type="ARBA" id="ARBA00023136"/>
    </source>
</evidence>
<evidence type="ECO:0008006" key="9">
    <source>
        <dbReference type="Google" id="ProtNLM"/>
    </source>
</evidence>
<keyword evidence="8" id="KW-1185">Reference proteome</keyword>
<evidence type="ECO:0000313" key="8">
    <source>
        <dbReference type="Proteomes" id="UP000798808"/>
    </source>
</evidence>
<protein>
    <recommendedName>
        <fullName evidence="9">Sodium:proton antiporter</fullName>
    </recommendedName>
</protein>
<dbReference type="Proteomes" id="UP000798808">
    <property type="component" value="Unassembled WGS sequence"/>
</dbReference>
<reference evidence="7 8" key="1">
    <citation type="submission" date="2019-02" db="EMBL/GenBank/DDBJ databases">
        <authorList>
            <person name="Goldberg S.R."/>
            <person name="Haltli B.A."/>
            <person name="Correa H."/>
            <person name="Russell K.G."/>
        </authorList>
    </citation>
    <scope>NUCLEOTIDE SEQUENCE [LARGE SCALE GENOMIC DNA]</scope>
    <source>
        <strain evidence="7 8">JCM 16186</strain>
    </source>
</reference>
<evidence type="ECO:0000256" key="4">
    <source>
        <dbReference type="ARBA" id="ARBA00022692"/>
    </source>
</evidence>
<dbReference type="InterPro" id="IPR002758">
    <property type="entry name" value="Cation_antiport_E"/>
</dbReference>
<comment type="subcellular location">
    <subcellularLocation>
        <location evidence="1">Cell membrane</location>
        <topology evidence="1">Multi-pass membrane protein</topology>
    </subcellularLocation>
</comment>
<gene>
    <name evidence="7" type="ORF">E1163_11785</name>
</gene>
<sequence>MKILIKIWHITEFIFFYLGRLISSNIEVAIEILTPRFRMHPAIVEVPIVVKSDHEVLALVNLITMTPGTLSLDISDDKKRLYVHAMYAEDTDEFIKDIQKLERKIQKLLN</sequence>
<keyword evidence="4" id="KW-0812">Transmembrane</keyword>
<dbReference type="EMBL" id="SMLW01000529">
    <property type="protein sequence ID" value="MTI25625.1"/>
    <property type="molecule type" value="Genomic_DNA"/>
</dbReference>